<sequence>MENFMKNADWNKGGPVNDPKLRLLSRPTAKTSSKSNDLGQGTRRKGQTAEDFGSSFAPSSSQGRKQAALKHKAKASWDSDSDDELDFLSNAGSDAGAPERKKQKKDVDADAKSSYMAKINERSNVLKSLSFKKNKPPGDGGAKPDASSSKPIVLKDYANSQASSSGPSTLRQPCTGQTTVRRAPSPIRSPERRRSGSNTPQISRDILLSENTRPRLKPRPIGGTRVAPAQHVPDVEIVAPSSPARRATMSGPRPKPFPLFGHSPPRISEPAKKPSKPKPADFPLLSPVNSPLRPAAFPELTPIGSNASLPLHKATRSVSEKVFKAKPAEFPFPSPPSSGSTNLKASKGNGATVKRVGSRLLIKSEEEASNEEDEASIPQAQPFPMSTQMLDSIGSTSVAGPSSLGNRPSSGSEDARNIKKRKDAIPDEYEEEDTVTLADPNTLCPYCDAPLPPSPTPHLKRLLFSMEKKSYREPRPDNPLGRNAPFAVFIAVCQRHNFESQLLPEAERKGWPKSIDWIELEKRVRRMKGALRAVLHDAGPGGGVTDDEEESLSWRPRRKCVFWKEVMGEVKQKGSRAVAGVRGQFASFEKTQPGYGELGSVIIHQTLYDLFPLANIDPNLVSPLTANEFVQRILVPEVGVQLIMEDMGMEESQVGDAVKVLRESANYGVAMFPADEGEEGDDSKGAGEMGVADQIVMERARKRRKELEGVEQEEEEQMKAEQEKQRKATRKQEKERLMKENEKRMEVEPPKPARPRPRPIAKNSSMVSVIHDSAAEMPPSSSQTAYMGEGDTDVEAPPSAQPKRRHGRELGVLTPQKRKIGRTPSCASVASVDLCSSEDDDGGERDTGRLRKDEKNQIKRRPKAASIVHGDDAPAPLSSSSWPTSSRDRVRGTTLSDSDHDGTPKASRSSKLDLSNVPPLQRARDRPKKKDK</sequence>
<reference evidence="10" key="1">
    <citation type="submission" date="2020-07" db="EMBL/GenBank/DDBJ databases">
        <authorList>
            <person name="Nieuwenhuis M."/>
            <person name="Van De Peppel L.J.J."/>
        </authorList>
    </citation>
    <scope>NUCLEOTIDE SEQUENCE</scope>
    <source>
        <strain evidence="10">AP01</strain>
        <tissue evidence="10">Mycelium</tissue>
    </source>
</reference>
<dbReference type="GO" id="GO:0005737">
    <property type="term" value="C:cytoplasm"/>
    <property type="evidence" value="ECO:0007669"/>
    <property type="project" value="UniProtKB-SubCell"/>
</dbReference>
<dbReference type="InterPro" id="IPR028094">
    <property type="entry name" value="RTC4_C"/>
</dbReference>
<feature type="compositionally biased region" description="Polar residues" evidence="8">
    <location>
        <begin position="384"/>
        <end position="412"/>
    </location>
</feature>
<evidence type="ECO:0000256" key="1">
    <source>
        <dbReference type="ARBA" id="ARBA00002738"/>
    </source>
</evidence>
<evidence type="ECO:0000256" key="3">
    <source>
        <dbReference type="ARBA" id="ARBA00004496"/>
    </source>
</evidence>
<gene>
    <name evidence="10" type="ORF">DXG03_009513</name>
</gene>
<organism evidence="10 11">
    <name type="scientific">Asterophora parasitica</name>
    <dbReference type="NCBI Taxonomy" id="117018"/>
    <lineage>
        <taxon>Eukaryota</taxon>
        <taxon>Fungi</taxon>
        <taxon>Dikarya</taxon>
        <taxon>Basidiomycota</taxon>
        <taxon>Agaricomycotina</taxon>
        <taxon>Agaricomycetes</taxon>
        <taxon>Agaricomycetidae</taxon>
        <taxon>Agaricales</taxon>
        <taxon>Tricholomatineae</taxon>
        <taxon>Lyophyllaceae</taxon>
        <taxon>Asterophora</taxon>
    </lineage>
</organism>
<comment type="similarity">
    <text evidence="4">Belongs to the RTC4 family.</text>
</comment>
<comment type="subcellular location">
    <subcellularLocation>
        <location evidence="3">Cytoplasm</location>
    </subcellularLocation>
    <subcellularLocation>
        <location evidence="2">Nucleus</location>
    </subcellularLocation>
</comment>
<dbReference type="InterPro" id="IPR039024">
    <property type="entry name" value="RTC4"/>
</dbReference>
<dbReference type="OrthoDB" id="128308at2759"/>
<feature type="region of interest" description="Disordered" evidence="8">
    <location>
        <begin position="706"/>
        <end position="932"/>
    </location>
</feature>
<feature type="compositionally biased region" description="Basic and acidic residues" evidence="8">
    <location>
        <begin position="886"/>
        <end position="903"/>
    </location>
</feature>
<dbReference type="Proteomes" id="UP000775547">
    <property type="component" value="Unassembled WGS sequence"/>
</dbReference>
<dbReference type="PANTHER" id="PTHR41391">
    <property type="entry name" value="RESTRICTION OF TELOMERE CAPPING PROTEIN 4"/>
    <property type="match status" value="1"/>
</dbReference>
<comment type="caution">
    <text evidence="10">The sequence shown here is derived from an EMBL/GenBank/DDBJ whole genome shotgun (WGS) entry which is preliminary data.</text>
</comment>
<feature type="compositionally biased region" description="Polar residues" evidence="8">
    <location>
        <begin position="158"/>
        <end position="180"/>
    </location>
</feature>
<feature type="compositionally biased region" description="Basic and acidic residues" evidence="8">
    <location>
        <begin position="844"/>
        <end position="857"/>
    </location>
</feature>
<evidence type="ECO:0000256" key="2">
    <source>
        <dbReference type="ARBA" id="ARBA00004123"/>
    </source>
</evidence>
<dbReference type="PANTHER" id="PTHR41391:SF1">
    <property type="entry name" value="RESTRICTION OF TELOMERE CAPPING PROTEIN 4"/>
    <property type="match status" value="1"/>
</dbReference>
<feature type="compositionally biased region" description="Basic and acidic residues" evidence="8">
    <location>
        <begin position="97"/>
        <end position="111"/>
    </location>
</feature>
<feature type="compositionally biased region" description="Polar residues" evidence="8">
    <location>
        <begin position="28"/>
        <end position="39"/>
    </location>
</feature>
<keyword evidence="11" id="KW-1185">Reference proteome</keyword>
<evidence type="ECO:0000313" key="11">
    <source>
        <dbReference type="Proteomes" id="UP000775547"/>
    </source>
</evidence>
<evidence type="ECO:0000256" key="4">
    <source>
        <dbReference type="ARBA" id="ARBA00009461"/>
    </source>
</evidence>
<evidence type="ECO:0000256" key="8">
    <source>
        <dbReference type="SAM" id="MobiDB-lite"/>
    </source>
</evidence>
<dbReference type="EMBL" id="JABCKV010000091">
    <property type="protein sequence ID" value="KAG5643883.1"/>
    <property type="molecule type" value="Genomic_DNA"/>
</dbReference>
<dbReference type="SMART" id="SM01312">
    <property type="entry name" value="RTC4"/>
    <property type="match status" value="1"/>
</dbReference>
<comment type="function">
    <text evidence="1">May be involved in a process influencing telomere capping.</text>
</comment>
<reference evidence="10" key="2">
    <citation type="submission" date="2021-10" db="EMBL/GenBank/DDBJ databases">
        <title>Phylogenomics reveals ancestral predisposition of the termite-cultivated fungus Termitomyces towards a domesticated lifestyle.</title>
        <authorList>
            <person name="Auxier B."/>
            <person name="Grum-Grzhimaylo A."/>
            <person name="Cardenas M.E."/>
            <person name="Lodge J.D."/>
            <person name="Laessoe T."/>
            <person name="Pedersen O."/>
            <person name="Smith M.E."/>
            <person name="Kuyper T.W."/>
            <person name="Franco-Molano E.A."/>
            <person name="Baroni T.J."/>
            <person name="Aanen D.K."/>
        </authorList>
    </citation>
    <scope>NUCLEOTIDE SEQUENCE</scope>
    <source>
        <strain evidence="10">AP01</strain>
        <tissue evidence="10">Mycelium</tissue>
    </source>
</reference>
<feature type="domain" description="Restriction of telomere capping protein 4 C-terminal" evidence="9">
    <location>
        <begin position="534"/>
        <end position="674"/>
    </location>
</feature>
<name>A0A9P7G5E6_9AGAR</name>
<evidence type="ECO:0000313" key="10">
    <source>
        <dbReference type="EMBL" id="KAG5643883.1"/>
    </source>
</evidence>
<evidence type="ECO:0000259" key="9">
    <source>
        <dbReference type="SMART" id="SM01312"/>
    </source>
</evidence>
<proteinExistence type="inferred from homology"/>
<evidence type="ECO:0000256" key="6">
    <source>
        <dbReference type="ARBA" id="ARBA00022490"/>
    </source>
</evidence>
<evidence type="ECO:0000256" key="5">
    <source>
        <dbReference type="ARBA" id="ARBA00015162"/>
    </source>
</evidence>
<feature type="region of interest" description="Disordered" evidence="8">
    <location>
        <begin position="327"/>
        <end position="433"/>
    </location>
</feature>
<evidence type="ECO:0000256" key="7">
    <source>
        <dbReference type="ARBA" id="ARBA00023242"/>
    </source>
</evidence>
<dbReference type="GO" id="GO:0005634">
    <property type="term" value="C:nucleus"/>
    <property type="evidence" value="ECO:0007669"/>
    <property type="project" value="UniProtKB-SubCell"/>
</dbReference>
<feature type="region of interest" description="Disordered" evidence="8">
    <location>
        <begin position="1"/>
        <end position="287"/>
    </location>
</feature>
<dbReference type="AlphaFoldDB" id="A0A9P7G5E6"/>
<accession>A0A9P7G5E6</accession>
<protein>
    <recommendedName>
        <fullName evidence="5">Restriction of telomere capping protein 4</fullName>
    </recommendedName>
</protein>
<dbReference type="Pfam" id="PF14474">
    <property type="entry name" value="RTC4"/>
    <property type="match status" value="1"/>
</dbReference>
<keyword evidence="6" id="KW-0963">Cytoplasm</keyword>
<feature type="compositionally biased region" description="Basic and acidic residues" evidence="8">
    <location>
        <begin position="922"/>
        <end position="932"/>
    </location>
</feature>
<keyword evidence="7" id="KW-0539">Nucleus</keyword>
<feature type="compositionally biased region" description="Basic and acidic residues" evidence="8">
    <location>
        <begin position="717"/>
        <end position="751"/>
    </location>
</feature>